<keyword evidence="2" id="KW-1185">Reference proteome</keyword>
<dbReference type="EMBL" id="JAGHQL010000080">
    <property type="protein sequence ID" value="KAH0541379.1"/>
    <property type="molecule type" value="Genomic_DNA"/>
</dbReference>
<evidence type="ECO:0008006" key="3">
    <source>
        <dbReference type="Google" id="ProtNLM"/>
    </source>
</evidence>
<reference evidence="1" key="1">
    <citation type="submission" date="2021-03" db="EMBL/GenBank/DDBJ databases">
        <title>Comparative genomics and phylogenomic investigation of the class Geoglossomycetes provide insights into ecological specialization and systematics.</title>
        <authorList>
            <person name="Melie T."/>
            <person name="Pirro S."/>
            <person name="Miller A.N."/>
            <person name="Quandt A."/>
        </authorList>
    </citation>
    <scope>NUCLEOTIDE SEQUENCE</scope>
    <source>
        <strain evidence="1">GBOQ0MN5Z8</strain>
    </source>
</reference>
<evidence type="ECO:0000313" key="2">
    <source>
        <dbReference type="Proteomes" id="UP000698800"/>
    </source>
</evidence>
<protein>
    <recommendedName>
        <fullName evidence="3">NB-ARC domain-containing protein</fullName>
    </recommendedName>
</protein>
<evidence type="ECO:0000313" key="1">
    <source>
        <dbReference type="EMBL" id="KAH0541379.1"/>
    </source>
</evidence>
<gene>
    <name evidence="1" type="ORF">FGG08_004143</name>
</gene>
<comment type="caution">
    <text evidence="1">The sequence shown here is derived from an EMBL/GenBank/DDBJ whole genome shotgun (WGS) entry which is preliminary data.</text>
</comment>
<dbReference type="PANTHER" id="PTHR35205:SF1">
    <property type="entry name" value="ZU5 DOMAIN-CONTAINING PROTEIN"/>
    <property type="match status" value="1"/>
</dbReference>
<dbReference type="GO" id="GO:0043531">
    <property type="term" value="F:ADP binding"/>
    <property type="evidence" value="ECO:0007669"/>
    <property type="project" value="InterPro"/>
</dbReference>
<proteinExistence type="predicted"/>
<organism evidence="1 2">
    <name type="scientific">Glutinoglossum americanum</name>
    <dbReference type="NCBI Taxonomy" id="1670608"/>
    <lineage>
        <taxon>Eukaryota</taxon>
        <taxon>Fungi</taxon>
        <taxon>Dikarya</taxon>
        <taxon>Ascomycota</taxon>
        <taxon>Pezizomycotina</taxon>
        <taxon>Geoglossomycetes</taxon>
        <taxon>Geoglossales</taxon>
        <taxon>Geoglossaceae</taxon>
        <taxon>Glutinoglossum</taxon>
    </lineage>
</organism>
<dbReference type="Gene3D" id="3.40.50.300">
    <property type="entry name" value="P-loop containing nucleotide triphosphate hydrolases"/>
    <property type="match status" value="1"/>
</dbReference>
<dbReference type="AlphaFoldDB" id="A0A9P8I5P4"/>
<name>A0A9P8I5P4_9PEZI</name>
<dbReference type="SUPFAM" id="SSF48452">
    <property type="entry name" value="TPR-like"/>
    <property type="match status" value="1"/>
</dbReference>
<dbReference type="InterPro" id="IPR011990">
    <property type="entry name" value="TPR-like_helical_dom_sf"/>
</dbReference>
<accession>A0A9P8I5P4</accession>
<sequence length="1036" mass="116680">MAQRDPHFTSILTATRGVVFIAVPHDGADATALANRVGSIAQVVVNANLLNLNDLVRDSRPLQEISRDFAFLDSFPVVTITESEKTPIPYGLGKSVLVVPSSSASLRLGKRERVFSIEGADHHTVCKFQNRDDNGYRRVAAHLRDLADEAMLRGDKPTPPLASPGPISGYREAGWAPAANLATIEEAQSYFEIPHASSLNFTGRREYLDQISRLLPHGHCQQRMAIFGLRGAGKTQLAIRYAEENRSYYKGVFFINASTESHIVHDYGKLHSLLRLGSAQESEKPAQVRRWFSDPLNMNWLILFDNAERLDTLNLFKYIPVSNGHIIITTLDHRVQDSDLVGNAIELGMLNLQESVDLLRRRAGRDALSEDELYAAKEIAGQVEGLPLALDSAAGFVHHRKKTFCEYLQQYGDRAQFLLSYRPSMSIYDKSVFTSLDMNLDVVYRENPRAAMLFLVFAHLDRSKISLELLRQGTVQQQRIGRDGESYGMTPEQGCVDKSLVSLLSDEMAFGEAIETLLSLSLIHQTKESTDMCSSGFSLHSLVQLHARSRVQGEEREEVIWRALSMVAQAFPFYILLELHSPLASICSNFKAFTRLHGDIIPHIRACCENIESVLLCDDSKAISKLSNIKCESQPSGDWTLLRHASSLFLGAYFAEAPYYELHGGCWTSRYMHLVDSFLKGQGSEYLHALRLRNQLSILYREGNYAEAIELAKGFLLENHETFINGNDAGPSISPEPLLNAELGHVIITLVKSLVTEADAGGAEVYREGHRLLDLCRAVNTNCPSRAERAMLSSRNRIQGRVFRDQGNWEDSARCFQTYCTHNLHPGSSHAGWALADWAHVLMELGRNREAEKVIEELLRERLLGESQAGDMPTRRASDTILLQINFAEARLRQGFLEESEDQFKEVLEKMLSLGPLEHCEKTKVFFLYCGLARVAHLTCRWVTAKARWDTAFSYGLTLKRGSKHESWGRTYFYQRVVLYSIADVHYELGEVEEAVSLRQEVEISGTLDAENRMHWMLGLGTYWLDSIEERMKKRG</sequence>
<dbReference type="InterPro" id="IPR027417">
    <property type="entry name" value="P-loop_NTPase"/>
</dbReference>
<dbReference type="SUPFAM" id="SSF52540">
    <property type="entry name" value="P-loop containing nucleoside triphosphate hydrolases"/>
    <property type="match status" value="1"/>
</dbReference>
<dbReference type="Proteomes" id="UP000698800">
    <property type="component" value="Unassembled WGS sequence"/>
</dbReference>
<dbReference type="OrthoDB" id="427518at2759"/>
<dbReference type="PANTHER" id="PTHR35205">
    <property type="entry name" value="NB-ARC AND TPR DOMAIN PROTEIN"/>
    <property type="match status" value="1"/>
</dbReference>
<dbReference type="Gene3D" id="1.25.40.10">
    <property type="entry name" value="Tetratricopeptide repeat domain"/>
    <property type="match status" value="1"/>
</dbReference>